<evidence type="ECO:0000256" key="1">
    <source>
        <dbReference type="SAM" id="MobiDB-lite"/>
    </source>
</evidence>
<reference evidence="2" key="2">
    <citation type="submission" date="2022-10" db="EMBL/GenBank/DDBJ databases">
        <authorList>
            <consortium name="ENA_rothamsted_submissions"/>
            <consortium name="culmorum"/>
            <person name="King R."/>
        </authorList>
    </citation>
    <scope>NUCLEOTIDE SEQUENCE</scope>
</reference>
<feature type="compositionally biased region" description="Basic residues" evidence="1">
    <location>
        <begin position="164"/>
        <end position="176"/>
    </location>
</feature>
<accession>A0A9P0NHL0</accession>
<proteinExistence type="predicted"/>
<name>A0A9P0NHL0_APHGO</name>
<dbReference type="AlphaFoldDB" id="A0A9P0NHL0"/>
<dbReference type="EMBL" id="OU899035">
    <property type="protein sequence ID" value="CAH1721800.1"/>
    <property type="molecule type" value="Genomic_DNA"/>
</dbReference>
<protein>
    <submittedName>
        <fullName evidence="2">Uncharacterized protein</fullName>
    </submittedName>
</protein>
<keyword evidence="3" id="KW-1185">Reference proteome</keyword>
<dbReference type="Proteomes" id="UP001154329">
    <property type="component" value="Chromosome 2"/>
</dbReference>
<evidence type="ECO:0000313" key="2">
    <source>
        <dbReference type="EMBL" id="CAH1721800.1"/>
    </source>
</evidence>
<gene>
    <name evidence="2" type="ORF">APHIGO_LOCUS4533</name>
</gene>
<sequence>MQLQRCDTARHYDVVAERSTDVVSGDTAVVVLIARRSPPSSVTDAGRIRLHRTLLRLQITGSRRSALSSLLLFVQDVPDHLLFATLLLPAVYAQADAFDQPLGLVAVQSDELVRPTAADVRVERPRLLSVEVGRAQHVVLDESDDAPVDGRSGVQHHCDDGKRRQQKRGRVHRRRGGMHDDIMYEQC</sequence>
<reference evidence="2" key="1">
    <citation type="submission" date="2022-02" db="EMBL/GenBank/DDBJ databases">
        <authorList>
            <person name="King R."/>
        </authorList>
    </citation>
    <scope>NUCLEOTIDE SEQUENCE</scope>
</reference>
<feature type="region of interest" description="Disordered" evidence="1">
    <location>
        <begin position="143"/>
        <end position="180"/>
    </location>
</feature>
<organism evidence="2 3">
    <name type="scientific">Aphis gossypii</name>
    <name type="common">Cotton aphid</name>
    <dbReference type="NCBI Taxonomy" id="80765"/>
    <lineage>
        <taxon>Eukaryota</taxon>
        <taxon>Metazoa</taxon>
        <taxon>Ecdysozoa</taxon>
        <taxon>Arthropoda</taxon>
        <taxon>Hexapoda</taxon>
        <taxon>Insecta</taxon>
        <taxon>Pterygota</taxon>
        <taxon>Neoptera</taxon>
        <taxon>Paraneoptera</taxon>
        <taxon>Hemiptera</taxon>
        <taxon>Sternorrhyncha</taxon>
        <taxon>Aphidomorpha</taxon>
        <taxon>Aphidoidea</taxon>
        <taxon>Aphididae</taxon>
        <taxon>Aphidini</taxon>
        <taxon>Aphis</taxon>
        <taxon>Aphis</taxon>
    </lineage>
</organism>
<evidence type="ECO:0000313" key="3">
    <source>
        <dbReference type="Proteomes" id="UP001154329"/>
    </source>
</evidence>